<proteinExistence type="predicted"/>
<dbReference type="RefSeq" id="WP_123120870.1">
    <property type="nucleotide sequence ID" value="NZ_RJJR01000008.1"/>
</dbReference>
<dbReference type="InterPro" id="IPR002625">
    <property type="entry name" value="Smr_dom"/>
</dbReference>
<dbReference type="OrthoDB" id="1524810at2"/>
<dbReference type="SUPFAM" id="SSF158949">
    <property type="entry name" value="Smr-associated domain-like"/>
    <property type="match status" value="1"/>
</dbReference>
<dbReference type="Pfam" id="PF01713">
    <property type="entry name" value="Smr"/>
    <property type="match status" value="1"/>
</dbReference>
<dbReference type="Gene3D" id="3.30.1370.110">
    <property type="match status" value="1"/>
</dbReference>
<dbReference type="AlphaFoldDB" id="A0A3M9NG88"/>
<protein>
    <recommendedName>
        <fullName evidence="1">Smr domain-containing protein</fullName>
    </recommendedName>
</protein>
<dbReference type="EMBL" id="RJJR01000008">
    <property type="protein sequence ID" value="RNI36317.1"/>
    <property type="molecule type" value="Genomic_DNA"/>
</dbReference>
<evidence type="ECO:0000313" key="2">
    <source>
        <dbReference type="EMBL" id="RNI36317.1"/>
    </source>
</evidence>
<evidence type="ECO:0000259" key="1">
    <source>
        <dbReference type="Pfam" id="PF01713"/>
    </source>
</evidence>
<organism evidence="2 3">
    <name type="scientific">Hanamia caeni</name>
    <dbReference type="NCBI Taxonomy" id="2294116"/>
    <lineage>
        <taxon>Bacteria</taxon>
        <taxon>Pseudomonadati</taxon>
        <taxon>Bacteroidota</taxon>
        <taxon>Chitinophagia</taxon>
        <taxon>Chitinophagales</taxon>
        <taxon>Chitinophagaceae</taxon>
        <taxon>Hanamia</taxon>
    </lineage>
</organism>
<feature type="domain" description="Smr" evidence="1">
    <location>
        <begin position="274"/>
        <end position="333"/>
    </location>
</feature>
<evidence type="ECO:0000313" key="3">
    <source>
        <dbReference type="Proteomes" id="UP000267223"/>
    </source>
</evidence>
<name>A0A3M9NG88_9BACT</name>
<sequence>MKYEVGDIVLILHSQEEGEVVEIINSEMVLVDVNGVRFPVYFDQIDFPYFKRFSEKKIVVPKREKVYVDNLKKEEATKKSQIHSGVWLSFLPVFEKDIFEDDVVEKFKIYLLNQTNESYRFNYQVRFKDSSDFHLNNSILPFKEFYLHDIPFEEMNDAPKFEFDFELINSNKKKADHYETTFKIKAKQLFQKIEEIKMKNEPTFAFQLFDHYPDKVDDVVPDYNKSTEFYNISRARQKLEPARSVVDLHIEKLIDNWKGLSNFEILTIQLNHFEKYYQLAIAHRQPNLVVIHGVGTGKLRNEIHEILKTKKEVRTFANQYHERFGFGATEIYFQY</sequence>
<comment type="caution">
    <text evidence="2">The sequence shown here is derived from an EMBL/GenBank/DDBJ whole genome shotgun (WGS) entry which is preliminary data.</text>
</comment>
<gene>
    <name evidence="2" type="ORF">EFY79_10465</name>
</gene>
<dbReference type="Proteomes" id="UP000267223">
    <property type="component" value="Unassembled WGS sequence"/>
</dbReference>
<dbReference type="InterPro" id="IPR036781">
    <property type="entry name" value="Smr_assoc-like_sf"/>
</dbReference>
<keyword evidence="3" id="KW-1185">Reference proteome</keyword>
<dbReference type="InterPro" id="IPR036063">
    <property type="entry name" value="Smr_dom_sf"/>
</dbReference>
<accession>A0A3M9NG88</accession>
<reference evidence="2 3" key="1">
    <citation type="submission" date="2018-11" db="EMBL/GenBank/DDBJ databases">
        <title>Draft genome sequence of Ferruginibacter sp. BO-59.</title>
        <authorList>
            <person name="Im W.T."/>
        </authorList>
    </citation>
    <scope>NUCLEOTIDE SEQUENCE [LARGE SCALE GENOMIC DNA]</scope>
    <source>
        <strain evidence="2 3">BO-59</strain>
    </source>
</reference>